<organism evidence="6 7">
    <name type="scientific">Antrihabitans stalagmiti</name>
    <dbReference type="NCBI Taxonomy" id="2799499"/>
    <lineage>
        <taxon>Bacteria</taxon>
        <taxon>Bacillati</taxon>
        <taxon>Actinomycetota</taxon>
        <taxon>Actinomycetes</taxon>
        <taxon>Mycobacteriales</taxon>
        <taxon>Nocardiaceae</taxon>
        <taxon>Antrihabitans</taxon>
    </lineage>
</organism>
<dbReference type="InterPro" id="IPR009057">
    <property type="entry name" value="Homeodomain-like_sf"/>
</dbReference>
<name>A0A934NUD8_9NOCA</name>
<evidence type="ECO:0000256" key="3">
    <source>
        <dbReference type="ARBA" id="ARBA00023163"/>
    </source>
</evidence>
<evidence type="ECO:0000256" key="1">
    <source>
        <dbReference type="ARBA" id="ARBA00023015"/>
    </source>
</evidence>
<dbReference type="InterPro" id="IPR050109">
    <property type="entry name" value="HTH-type_TetR-like_transc_reg"/>
</dbReference>
<feature type="DNA-binding region" description="H-T-H motif" evidence="4">
    <location>
        <begin position="41"/>
        <end position="60"/>
    </location>
</feature>
<dbReference type="InterPro" id="IPR001647">
    <property type="entry name" value="HTH_TetR"/>
</dbReference>
<dbReference type="PANTHER" id="PTHR30055">
    <property type="entry name" value="HTH-TYPE TRANSCRIPTIONAL REGULATOR RUTR"/>
    <property type="match status" value="1"/>
</dbReference>
<accession>A0A934NUD8</accession>
<sequence length="215" mass="23787">MATGSRTKNRTSKAEQASATRSKIVVAATELFLRDGFVTTTMAMVGKEAGVAVQTLYLSFGNKTAILQAAFDQALRGDESVQDLHQTDWFGHVLTDPDGAAALRLFCERSAEVIDRAAPLFDVMRAAAADPEVGDLLAYNKKLRYDGFRRIVEAIASRDGFNAELSVEEAHGILYTVLSEDAYLLMVTEHGWTRERWLSWVTETCLQQFFPDGAR</sequence>
<dbReference type="EMBL" id="JAEMNV010000007">
    <property type="protein sequence ID" value="MBJ8341345.1"/>
    <property type="molecule type" value="Genomic_DNA"/>
</dbReference>
<dbReference type="PROSITE" id="PS50977">
    <property type="entry name" value="HTH_TETR_2"/>
    <property type="match status" value="1"/>
</dbReference>
<evidence type="ECO:0000313" key="7">
    <source>
        <dbReference type="Proteomes" id="UP000655868"/>
    </source>
</evidence>
<keyword evidence="3" id="KW-0804">Transcription</keyword>
<dbReference type="GO" id="GO:0000976">
    <property type="term" value="F:transcription cis-regulatory region binding"/>
    <property type="evidence" value="ECO:0007669"/>
    <property type="project" value="TreeGrafter"/>
</dbReference>
<keyword evidence="1" id="KW-0805">Transcription regulation</keyword>
<comment type="caution">
    <text evidence="6">The sequence shown here is derived from an EMBL/GenBank/DDBJ whole genome shotgun (WGS) entry which is preliminary data.</text>
</comment>
<evidence type="ECO:0000259" key="5">
    <source>
        <dbReference type="PROSITE" id="PS50977"/>
    </source>
</evidence>
<protein>
    <submittedName>
        <fullName evidence="6">TetR/AcrR family transcriptional regulator</fullName>
    </submittedName>
</protein>
<dbReference type="SUPFAM" id="SSF46689">
    <property type="entry name" value="Homeodomain-like"/>
    <property type="match status" value="1"/>
</dbReference>
<dbReference type="RefSeq" id="WP_199706226.1">
    <property type="nucleotide sequence ID" value="NZ_JAEMNV010000007.1"/>
</dbReference>
<evidence type="ECO:0000256" key="4">
    <source>
        <dbReference type="PROSITE-ProRule" id="PRU00335"/>
    </source>
</evidence>
<dbReference type="PRINTS" id="PR00455">
    <property type="entry name" value="HTHTETR"/>
</dbReference>
<evidence type="ECO:0000313" key="6">
    <source>
        <dbReference type="EMBL" id="MBJ8341345.1"/>
    </source>
</evidence>
<dbReference type="GO" id="GO:0003700">
    <property type="term" value="F:DNA-binding transcription factor activity"/>
    <property type="evidence" value="ECO:0007669"/>
    <property type="project" value="TreeGrafter"/>
</dbReference>
<keyword evidence="7" id="KW-1185">Reference proteome</keyword>
<dbReference type="PANTHER" id="PTHR30055:SF234">
    <property type="entry name" value="HTH-TYPE TRANSCRIPTIONAL REGULATOR BETI"/>
    <property type="match status" value="1"/>
</dbReference>
<dbReference type="Proteomes" id="UP000655868">
    <property type="component" value="Unassembled WGS sequence"/>
</dbReference>
<dbReference type="AlphaFoldDB" id="A0A934NUD8"/>
<dbReference type="Gene3D" id="1.10.357.10">
    <property type="entry name" value="Tetracycline Repressor, domain 2"/>
    <property type="match status" value="1"/>
</dbReference>
<keyword evidence="2 4" id="KW-0238">DNA-binding</keyword>
<reference evidence="6" key="1">
    <citation type="submission" date="2020-12" db="EMBL/GenBank/DDBJ databases">
        <title>Antrihabitans popcorni sp. nov. and Antrihabitans auranticaus sp. nov., isolated from a larva cave.</title>
        <authorList>
            <person name="Lee S.D."/>
            <person name="Kim I.S."/>
        </authorList>
    </citation>
    <scope>NUCLEOTIDE SEQUENCE</scope>
    <source>
        <strain evidence="6">YC3-6</strain>
    </source>
</reference>
<proteinExistence type="predicted"/>
<dbReference type="Pfam" id="PF00440">
    <property type="entry name" value="TetR_N"/>
    <property type="match status" value="1"/>
</dbReference>
<gene>
    <name evidence="6" type="ORF">JGU71_20885</name>
</gene>
<evidence type="ECO:0000256" key="2">
    <source>
        <dbReference type="ARBA" id="ARBA00023125"/>
    </source>
</evidence>
<feature type="domain" description="HTH tetR-type" evidence="5">
    <location>
        <begin position="18"/>
        <end position="78"/>
    </location>
</feature>